<dbReference type="Pfam" id="PF01103">
    <property type="entry name" value="Omp85"/>
    <property type="match status" value="1"/>
</dbReference>
<keyword evidence="6" id="KW-0472">Membrane</keyword>
<comment type="subcellular location">
    <subcellularLocation>
        <location evidence="1">Cell outer membrane</location>
    </subcellularLocation>
</comment>
<comment type="similarity">
    <text evidence="2">Belongs to the TamA family.</text>
</comment>
<evidence type="ECO:0000313" key="14">
    <source>
        <dbReference type="Proteomes" id="UP000683559"/>
    </source>
</evidence>
<comment type="subunit">
    <text evidence="9">Interacts with TamB to form the translocation and assembly module (TAM).</text>
</comment>
<evidence type="ECO:0000259" key="12">
    <source>
        <dbReference type="Pfam" id="PF17243"/>
    </source>
</evidence>
<keyword evidence="4" id="KW-0812">Transmembrane</keyword>
<keyword evidence="5 10" id="KW-0732">Signal</keyword>
<dbReference type="InterPro" id="IPR039910">
    <property type="entry name" value="D15-like"/>
</dbReference>
<keyword evidence="14" id="KW-1185">Reference proteome</keyword>
<evidence type="ECO:0000313" key="13">
    <source>
        <dbReference type="EMBL" id="QXE92966.1"/>
    </source>
</evidence>
<dbReference type="PANTHER" id="PTHR12815:SF47">
    <property type="entry name" value="TRANSLOCATION AND ASSEMBLY MODULE SUBUNIT TAMA"/>
    <property type="match status" value="1"/>
</dbReference>
<feature type="chain" id="PRO_5045895044" description="Translocation and assembly module subunit TamA" evidence="10">
    <location>
        <begin position="35"/>
        <end position="600"/>
    </location>
</feature>
<dbReference type="InterPro" id="IPR035243">
    <property type="entry name" value="TamA_POTRA_Dom_1"/>
</dbReference>
<evidence type="ECO:0000256" key="1">
    <source>
        <dbReference type="ARBA" id="ARBA00004442"/>
    </source>
</evidence>
<evidence type="ECO:0000256" key="10">
    <source>
        <dbReference type="SAM" id="SignalP"/>
    </source>
</evidence>
<dbReference type="PANTHER" id="PTHR12815">
    <property type="entry name" value="SORTING AND ASSEMBLY MACHINERY SAMM50 PROTEIN FAMILY MEMBER"/>
    <property type="match status" value="1"/>
</dbReference>
<reference evidence="13 14" key="1">
    <citation type="submission" date="2021-06" db="EMBL/GenBank/DDBJ databases">
        <title>Gemonas diversity in paddy soil.</title>
        <authorList>
            <person name="Liu G."/>
        </authorList>
    </citation>
    <scope>NUCLEOTIDE SEQUENCE [LARGE SCALE GENOMIC DNA]</scope>
    <source>
        <strain evidence="13 14">RG2</strain>
    </source>
</reference>
<dbReference type="RefSeq" id="WP_217289503.1">
    <property type="nucleotide sequence ID" value="NZ_CP077683.1"/>
</dbReference>
<name>A0ABX8LNR2_9BACT</name>
<feature type="domain" description="Bacterial surface antigen (D15)" evidence="11">
    <location>
        <begin position="313"/>
        <end position="600"/>
    </location>
</feature>
<evidence type="ECO:0000256" key="8">
    <source>
        <dbReference type="ARBA" id="ARBA00033063"/>
    </source>
</evidence>
<feature type="signal peptide" evidence="10">
    <location>
        <begin position="1"/>
        <end position="34"/>
    </location>
</feature>
<gene>
    <name evidence="13" type="ORF">KP001_10780</name>
</gene>
<evidence type="ECO:0000256" key="4">
    <source>
        <dbReference type="ARBA" id="ARBA00022692"/>
    </source>
</evidence>
<evidence type="ECO:0000256" key="7">
    <source>
        <dbReference type="ARBA" id="ARBA00023237"/>
    </source>
</evidence>
<evidence type="ECO:0000256" key="6">
    <source>
        <dbReference type="ARBA" id="ARBA00023136"/>
    </source>
</evidence>
<dbReference type="Pfam" id="PF17243">
    <property type="entry name" value="POTRA_TamA_1"/>
    <property type="match status" value="1"/>
</dbReference>
<feature type="domain" description="TamA POTRA" evidence="12">
    <location>
        <begin position="45"/>
        <end position="123"/>
    </location>
</feature>
<evidence type="ECO:0000256" key="5">
    <source>
        <dbReference type="ARBA" id="ARBA00022729"/>
    </source>
</evidence>
<protein>
    <recommendedName>
        <fullName evidence="3">Translocation and assembly module subunit TamA</fullName>
    </recommendedName>
    <alternativeName>
        <fullName evidence="8">Autotransporter assembly factor TamA</fullName>
    </alternativeName>
</protein>
<sequence length="600" mass="66257">MAQPEAAPLVVPMPRTLVTYLRLAVCAAWLLCHAAPLCAKEPVLVDVSGVEGDALDNVRRALELPHGLVRDGKVDRLWLDRFARQAPEKARTALQPYGFYRAKVVAAVREEGEKSRVEVVVDPGEPVRVVEVDLKLEGEGAEQKEMRRQAASFPLAAGRVLLQTDYERGKSALQAQAQNLGYLDADFPRHEIRISPDLATARILLTLNTGARYFFDGTHIEGAGDYPDTFLKRFIAFKEGDPFSYAKLGETQLNFANSERFRQVVVTPQREEAKEHKVPVLVRLTSAPRRTLRPGVGYGTDTGGRLSVHYRDLNLAHEGNDLDLSLYVAERLQGFAGRYTVPSESDLRSSTSIQLNLQRETVSSYQTRLAAMEFDRNFGLGRGELATPYLKIQQENYKVANVSSKSRLVLPGFRFSKDRFNDMIRPTSGYRFSVDLRGAHQYFGSDTALVQAIGNASVLVPVPGRFTFHARVNTGYSVLTDPLAELPPSIRFFAGGDQSVRGYTYQSLGPRDAAGRVVGGKHLLVGSVELERALFKNWGVSVFDDIGNAFNDFANIDLMQGAGVGVHYYTAVGGLNLYLAHPFAAGASPVRIHFTVGFEF</sequence>
<proteinExistence type="inferred from homology"/>
<keyword evidence="7" id="KW-0998">Cell outer membrane</keyword>
<evidence type="ECO:0000256" key="3">
    <source>
        <dbReference type="ARBA" id="ARBA00015419"/>
    </source>
</evidence>
<dbReference type="Proteomes" id="UP000683559">
    <property type="component" value="Chromosome"/>
</dbReference>
<dbReference type="EMBL" id="CP077683">
    <property type="protein sequence ID" value="QXE92966.1"/>
    <property type="molecule type" value="Genomic_DNA"/>
</dbReference>
<dbReference type="InterPro" id="IPR000184">
    <property type="entry name" value="Bac_surfAg_D15"/>
</dbReference>
<evidence type="ECO:0000259" key="11">
    <source>
        <dbReference type="Pfam" id="PF01103"/>
    </source>
</evidence>
<accession>A0ABX8LNR2</accession>
<organism evidence="13 14">
    <name type="scientific">Geomonas subterranea</name>
    <dbReference type="NCBI Taxonomy" id="2847989"/>
    <lineage>
        <taxon>Bacteria</taxon>
        <taxon>Pseudomonadati</taxon>
        <taxon>Thermodesulfobacteriota</taxon>
        <taxon>Desulfuromonadia</taxon>
        <taxon>Geobacterales</taxon>
        <taxon>Geobacteraceae</taxon>
        <taxon>Geomonas</taxon>
    </lineage>
</organism>
<evidence type="ECO:0000256" key="9">
    <source>
        <dbReference type="ARBA" id="ARBA00093548"/>
    </source>
</evidence>
<evidence type="ECO:0000256" key="2">
    <source>
        <dbReference type="ARBA" id="ARBA00010248"/>
    </source>
</evidence>